<comment type="caution">
    <text evidence="2">The sequence shown here is derived from an EMBL/GenBank/DDBJ whole genome shotgun (WGS) entry which is preliminary data.</text>
</comment>
<feature type="compositionally biased region" description="Polar residues" evidence="1">
    <location>
        <begin position="11"/>
        <end position="22"/>
    </location>
</feature>
<gene>
    <name evidence="2" type="ORF">BIW11_08758</name>
</gene>
<dbReference type="Proteomes" id="UP000192247">
    <property type="component" value="Unassembled WGS sequence"/>
</dbReference>
<dbReference type="AlphaFoldDB" id="A0A1V9XN72"/>
<evidence type="ECO:0000313" key="3">
    <source>
        <dbReference type="Proteomes" id="UP000192247"/>
    </source>
</evidence>
<name>A0A1V9XN72_9ACAR</name>
<feature type="compositionally biased region" description="Basic and acidic residues" evidence="1">
    <location>
        <begin position="1"/>
        <end position="10"/>
    </location>
</feature>
<dbReference type="OrthoDB" id="6506188at2759"/>
<keyword evidence="3" id="KW-1185">Reference proteome</keyword>
<organism evidence="2 3">
    <name type="scientific">Tropilaelaps mercedesae</name>
    <dbReference type="NCBI Taxonomy" id="418985"/>
    <lineage>
        <taxon>Eukaryota</taxon>
        <taxon>Metazoa</taxon>
        <taxon>Ecdysozoa</taxon>
        <taxon>Arthropoda</taxon>
        <taxon>Chelicerata</taxon>
        <taxon>Arachnida</taxon>
        <taxon>Acari</taxon>
        <taxon>Parasitiformes</taxon>
        <taxon>Mesostigmata</taxon>
        <taxon>Gamasina</taxon>
        <taxon>Dermanyssoidea</taxon>
        <taxon>Laelapidae</taxon>
        <taxon>Tropilaelaps</taxon>
    </lineage>
</organism>
<accession>A0A1V9XN72</accession>
<evidence type="ECO:0000256" key="1">
    <source>
        <dbReference type="SAM" id="MobiDB-lite"/>
    </source>
</evidence>
<reference evidence="2 3" key="1">
    <citation type="journal article" date="2017" name="Gigascience">
        <title>Draft genome of the honey bee ectoparasitic mite, Tropilaelaps mercedesae, is shaped by the parasitic life history.</title>
        <authorList>
            <person name="Dong X."/>
            <person name="Armstrong S.D."/>
            <person name="Xia D."/>
            <person name="Makepeace B.L."/>
            <person name="Darby A.C."/>
            <person name="Kadowaki T."/>
        </authorList>
    </citation>
    <scope>NUCLEOTIDE SEQUENCE [LARGE SCALE GENOMIC DNA]</scope>
    <source>
        <strain evidence="2">Wuxi-XJTLU</strain>
    </source>
</reference>
<dbReference type="EMBL" id="MNPL01007138">
    <property type="protein sequence ID" value="OQR74926.1"/>
    <property type="molecule type" value="Genomic_DNA"/>
</dbReference>
<sequence length="208" mass="23798">MEGRTRRYDHSNWSPSSGRTWTYSSGDASEQCAAFMEAINSSSSEAIKDESLREEVQLWLQRFASIQLIGTSIHKGKTSVPTADQIPRVAQIPLEFDPPRVKRWSADDEALRQHLIDKLAESMHLEEWMTSADDCQLFDSVPSPGTNRRMVNERLTRYTNTGDYVSAINENQEQRRRRLSSQLSEAFHIFARSTDLPRIVTTTANLNY</sequence>
<protein>
    <submittedName>
        <fullName evidence="2">Uncharacterized protein</fullName>
    </submittedName>
</protein>
<dbReference type="InParanoid" id="A0A1V9XN72"/>
<evidence type="ECO:0000313" key="2">
    <source>
        <dbReference type="EMBL" id="OQR74926.1"/>
    </source>
</evidence>
<proteinExistence type="predicted"/>
<feature type="region of interest" description="Disordered" evidence="1">
    <location>
        <begin position="1"/>
        <end position="22"/>
    </location>
</feature>